<dbReference type="Gene3D" id="3.30.465.10">
    <property type="match status" value="1"/>
</dbReference>
<evidence type="ECO:0000256" key="2">
    <source>
        <dbReference type="ARBA" id="ARBA00022475"/>
    </source>
</evidence>
<keyword evidence="3 8" id="KW-0812">Transmembrane</keyword>
<keyword evidence="7 8" id="KW-0472">Membrane</keyword>
<reference evidence="10 11" key="1">
    <citation type="submission" date="2019-02" db="EMBL/GenBank/DDBJ databases">
        <authorList>
            <person name="Manzano-Marin A."/>
            <person name="Manzano-Marin A."/>
        </authorList>
    </citation>
    <scope>NUCLEOTIDE SEQUENCE [LARGE SCALE GENOMIC DNA]</scope>
    <source>
        <strain evidence="10 11">BuCilaricifoliae</strain>
    </source>
</reference>
<dbReference type="GO" id="GO:0050660">
    <property type="term" value="F:flavin adenine dinucleotide binding"/>
    <property type="evidence" value="ECO:0007669"/>
    <property type="project" value="InterPro"/>
</dbReference>
<dbReference type="AlphaFoldDB" id="A0A451DBJ3"/>
<accession>A0A451DBJ3</accession>
<dbReference type="RefSeq" id="WP_154061551.1">
    <property type="nucleotide sequence ID" value="NZ_LR217717.1"/>
</dbReference>
<dbReference type="OrthoDB" id="9805314at2"/>
<evidence type="ECO:0000313" key="10">
    <source>
        <dbReference type="EMBL" id="VFP83699.1"/>
    </source>
</evidence>
<dbReference type="InterPro" id="IPR016169">
    <property type="entry name" value="FAD-bd_PCMH_sub2"/>
</dbReference>
<dbReference type="SUPFAM" id="SSF56176">
    <property type="entry name" value="FAD-binding/transporter-associated domain-like"/>
    <property type="match status" value="1"/>
</dbReference>
<dbReference type="InterPro" id="IPR005170">
    <property type="entry name" value="Transptr-assoc_dom"/>
</dbReference>
<keyword evidence="5 8" id="KW-1133">Transmembrane helix</keyword>
<evidence type="ECO:0000256" key="3">
    <source>
        <dbReference type="ARBA" id="ARBA00022692"/>
    </source>
</evidence>
<name>A0A451DBJ3_9GAMM</name>
<feature type="transmembrane region" description="Helical" evidence="8">
    <location>
        <begin position="185"/>
        <end position="207"/>
    </location>
</feature>
<dbReference type="SUPFAM" id="SSF54631">
    <property type="entry name" value="CBS-domain pair"/>
    <property type="match status" value="1"/>
</dbReference>
<dbReference type="InterPro" id="IPR046342">
    <property type="entry name" value="CBS_dom_sf"/>
</dbReference>
<protein>
    <submittedName>
        <fullName evidence="10">UPF0053 inner membrane protein YoaE</fullName>
    </submittedName>
</protein>
<proteinExistence type="predicted"/>
<feature type="transmembrane region" description="Helical" evidence="8">
    <location>
        <begin position="81"/>
        <end position="103"/>
    </location>
</feature>
<dbReference type="SMART" id="SM01091">
    <property type="entry name" value="CorC_HlyC"/>
    <property type="match status" value="1"/>
</dbReference>
<dbReference type="GO" id="GO:0005886">
    <property type="term" value="C:plasma membrane"/>
    <property type="evidence" value="ECO:0007669"/>
    <property type="project" value="UniProtKB-SubCell"/>
</dbReference>
<dbReference type="Gene3D" id="3.10.580.10">
    <property type="entry name" value="CBS-domain"/>
    <property type="match status" value="1"/>
</dbReference>
<evidence type="ECO:0000256" key="1">
    <source>
        <dbReference type="ARBA" id="ARBA00004651"/>
    </source>
</evidence>
<dbReference type="Proteomes" id="UP000294349">
    <property type="component" value="Chromosome"/>
</dbReference>
<comment type="subcellular location">
    <subcellularLocation>
        <location evidence="1">Cell membrane</location>
        <topology evidence="1">Multi-pass membrane protein</topology>
    </subcellularLocation>
</comment>
<dbReference type="PANTHER" id="PTHR22777:SF15">
    <property type="entry name" value="UPF0053 INNER MEMBRANE PROTEIN YOAE"/>
    <property type="match status" value="1"/>
</dbReference>
<keyword evidence="6" id="KW-0129">CBS domain</keyword>
<dbReference type="Pfam" id="PF03471">
    <property type="entry name" value="CorC_HlyC"/>
    <property type="match status" value="1"/>
</dbReference>
<dbReference type="PANTHER" id="PTHR22777">
    <property type="entry name" value="HEMOLYSIN-RELATED"/>
    <property type="match status" value="1"/>
</dbReference>
<evidence type="ECO:0000256" key="6">
    <source>
        <dbReference type="ARBA" id="ARBA00023122"/>
    </source>
</evidence>
<evidence type="ECO:0000313" key="11">
    <source>
        <dbReference type="Proteomes" id="UP000294349"/>
    </source>
</evidence>
<feature type="transmembrane region" description="Helical" evidence="8">
    <location>
        <begin position="124"/>
        <end position="148"/>
    </location>
</feature>
<dbReference type="InterPro" id="IPR036318">
    <property type="entry name" value="FAD-bd_PCMH-like_sf"/>
</dbReference>
<dbReference type="Pfam" id="PF03741">
    <property type="entry name" value="TerC"/>
    <property type="match status" value="1"/>
</dbReference>
<evidence type="ECO:0000259" key="9">
    <source>
        <dbReference type="SMART" id="SM01091"/>
    </source>
</evidence>
<sequence>MYFFLDPSAWAGLFTLIFLEIILNIDNIIFISILSKKLPENQRNQARYTGLILALFMRFGLLIIASQLINLTKPIIANKFFIFSIKEIILLIGGIFLFLKSIFELLDNIKNVDFKSKKNKTTENFWYVVFQIVILDAIFSIDSVMMAVGMIDNLFIMISAVTISTILMIFLSQLFIKFINSQKNIIILCLSLLLMISLNLIIESLGLYIPKEYLYTTIGFSLFVELMNQIKIRNIIIQQSKEPFRKKISRVIFNIINTTNKNNQNKKKNLVDYQNIPNNNKIYLKNTNCSNTIQQKEIDIITNVLKLGNYLIQDIMIPKKDIIWIDITKNHEHIKHTVLNTPYSNLPICQNELNEIIGVVSTKKLIKIINNNEDIHNFAIQYPPIIILDIINIINILHLLRYSKHNMIIISNESGDIQGMIKPVDVFKLIVGKFLDSNYKPEIIINKDNWIIQGTTKLNNLKKILNIDFISSNNKCASIADFLINKYKKIPLTGTILYYKSYYFHILKSSSYQILLIKITRHK</sequence>
<keyword evidence="2" id="KW-1003">Cell membrane</keyword>
<evidence type="ECO:0000256" key="4">
    <source>
        <dbReference type="ARBA" id="ARBA00022737"/>
    </source>
</evidence>
<evidence type="ECO:0000256" key="5">
    <source>
        <dbReference type="ARBA" id="ARBA00022989"/>
    </source>
</evidence>
<evidence type="ECO:0000256" key="7">
    <source>
        <dbReference type="ARBA" id="ARBA00023136"/>
    </source>
</evidence>
<dbReference type="EMBL" id="LR217717">
    <property type="protein sequence ID" value="VFP83699.1"/>
    <property type="molecule type" value="Genomic_DNA"/>
</dbReference>
<dbReference type="InterPro" id="IPR005496">
    <property type="entry name" value="Integral_membrane_TerC"/>
</dbReference>
<organism evidence="10 11">
    <name type="scientific">Buchnera aphidicola</name>
    <name type="common">Cinara laricifoliae</name>
    <dbReference type="NCBI Taxonomy" id="2518977"/>
    <lineage>
        <taxon>Bacteria</taxon>
        <taxon>Pseudomonadati</taxon>
        <taxon>Pseudomonadota</taxon>
        <taxon>Gammaproteobacteria</taxon>
        <taxon>Enterobacterales</taxon>
        <taxon>Erwiniaceae</taxon>
        <taxon>Buchnera</taxon>
    </lineage>
</organism>
<feature type="domain" description="Transporter-associated" evidence="9">
    <location>
        <begin position="443"/>
        <end position="523"/>
    </location>
</feature>
<feature type="transmembrane region" description="Helical" evidence="8">
    <location>
        <begin position="154"/>
        <end position="176"/>
    </location>
</feature>
<feature type="transmembrane region" description="Helical" evidence="8">
    <location>
        <begin position="46"/>
        <end position="69"/>
    </location>
</feature>
<keyword evidence="4" id="KW-0677">Repeat</keyword>
<feature type="transmembrane region" description="Helical" evidence="8">
    <location>
        <begin position="12"/>
        <end position="34"/>
    </location>
</feature>
<gene>
    <name evidence="10" type="primary">yoaE</name>
    <name evidence="10" type="ORF">BUCILAFE3058_212</name>
</gene>
<evidence type="ECO:0000256" key="8">
    <source>
        <dbReference type="SAM" id="Phobius"/>
    </source>
</evidence>